<feature type="transmembrane region" description="Helical" evidence="1">
    <location>
        <begin position="6"/>
        <end position="24"/>
    </location>
</feature>
<evidence type="ECO:0000313" key="2">
    <source>
        <dbReference type="EMBL" id="SVA29763.1"/>
    </source>
</evidence>
<name>A0A381USF1_9ZZZZ</name>
<feature type="transmembrane region" description="Helical" evidence="1">
    <location>
        <begin position="36"/>
        <end position="58"/>
    </location>
</feature>
<evidence type="ECO:0000256" key="1">
    <source>
        <dbReference type="SAM" id="Phobius"/>
    </source>
</evidence>
<keyword evidence="1" id="KW-1133">Transmembrane helix</keyword>
<reference evidence="2" key="1">
    <citation type="submission" date="2018-05" db="EMBL/GenBank/DDBJ databases">
        <authorList>
            <person name="Lanie J.A."/>
            <person name="Ng W.-L."/>
            <person name="Kazmierczak K.M."/>
            <person name="Andrzejewski T.M."/>
            <person name="Davidsen T.M."/>
            <person name="Wayne K.J."/>
            <person name="Tettelin H."/>
            <person name="Glass J.I."/>
            <person name="Rusch D."/>
            <person name="Podicherti R."/>
            <person name="Tsui H.-C.T."/>
            <person name="Winkler M.E."/>
        </authorList>
    </citation>
    <scope>NUCLEOTIDE SEQUENCE</scope>
</reference>
<organism evidence="2">
    <name type="scientific">marine metagenome</name>
    <dbReference type="NCBI Taxonomy" id="408172"/>
    <lineage>
        <taxon>unclassified sequences</taxon>
        <taxon>metagenomes</taxon>
        <taxon>ecological metagenomes</taxon>
    </lineage>
</organism>
<proteinExistence type="predicted"/>
<keyword evidence="1" id="KW-0812">Transmembrane</keyword>
<protein>
    <submittedName>
        <fullName evidence="2">Uncharacterized protein</fullName>
    </submittedName>
</protein>
<sequence length="63" mass="7173">MKTSLLFLIITSIPMIDILISFKTDQIPQTMPKTKIGRSIFALMATGAWVTALIFTILDYYQF</sequence>
<dbReference type="AlphaFoldDB" id="A0A381USF1"/>
<keyword evidence="1" id="KW-0472">Membrane</keyword>
<accession>A0A381USF1</accession>
<gene>
    <name evidence="2" type="ORF">METZ01_LOCUS82617</name>
</gene>
<dbReference type="EMBL" id="UINC01006808">
    <property type="protein sequence ID" value="SVA29763.1"/>
    <property type="molecule type" value="Genomic_DNA"/>
</dbReference>